<dbReference type="GO" id="GO:0005634">
    <property type="term" value="C:nucleus"/>
    <property type="evidence" value="ECO:0007669"/>
    <property type="project" value="UniProtKB-SubCell"/>
</dbReference>
<evidence type="ECO:0000313" key="10">
    <source>
        <dbReference type="EMBL" id="KAA3673803.1"/>
    </source>
</evidence>
<dbReference type="AlphaFoldDB" id="A0A5J4NEC9"/>
<evidence type="ECO:0000256" key="3">
    <source>
        <dbReference type="ARBA" id="ARBA00011097"/>
    </source>
</evidence>
<evidence type="ECO:0000256" key="5">
    <source>
        <dbReference type="ARBA" id="ARBA00022553"/>
    </source>
</evidence>
<keyword evidence="9" id="KW-0131">Cell cycle</keyword>
<comment type="caution">
    <text evidence="10">The sequence shown here is derived from an EMBL/GenBank/DDBJ whole genome shotgun (WGS) entry which is preliminary data.</text>
</comment>
<dbReference type="Pfam" id="PF15473">
    <property type="entry name" value="PCNP"/>
    <property type="match status" value="1"/>
</dbReference>
<comment type="function">
    <text evidence="1">May be involved in cell cycle regulation.</text>
</comment>
<evidence type="ECO:0000256" key="2">
    <source>
        <dbReference type="ARBA" id="ARBA00004123"/>
    </source>
</evidence>
<evidence type="ECO:0000256" key="4">
    <source>
        <dbReference type="ARBA" id="ARBA00022059"/>
    </source>
</evidence>
<keyword evidence="6" id="KW-0832">Ubl conjugation</keyword>
<evidence type="ECO:0000256" key="8">
    <source>
        <dbReference type="ARBA" id="ARBA00023242"/>
    </source>
</evidence>
<comment type="subcellular location">
    <subcellularLocation>
        <location evidence="2">Nucleus</location>
    </subcellularLocation>
</comment>
<evidence type="ECO:0000256" key="7">
    <source>
        <dbReference type="ARBA" id="ARBA00022990"/>
    </source>
</evidence>
<comment type="subunit">
    <text evidence="3">Interacts with UHRF2/NIRF.</text>
</comment>
<gene>
    <name evidence="10" type="ORF">DEA37_0005292</name>
</gene>
<dbReference type="InterPro" id="IPR029169">
    <property type="entry name" value="PCNP"/>
</dbReference>
<dbReference type="Proteomes" id="UP000324629">
    <property type="component" value="Unassembled WGS sequence"/>
</dbReference>
<reference evidence="10 11" key="1">
    <citation type="journal article" date="2019" name="Gigascience">
        <title>Whole-genome sequence of the oriental lung fluke Paragonimus westermani.</title>
        <authorList>
            <person name="Oey H."/>
            <person name="Zakrzewski M."/>
            <person name="Narain K."/>
            <person name="Devi K.R."/>
            <person name="Agatsuma T."/>
            <person name="Nawaratna S."/>
            <person name="Gobert G.N."/>
            <person name="Jones M.K."/>
            <person name="Ragan M.A."/>
            <person name="McManus D.P."/>
            <person name="Krause L."/>
        </authorList>
    </citation>
    <scope>NUCLEOTIDE SEQUENCE [LARGE SCALE GENOMIC DNA]</scope>
    <source>
        <strain evidence="10 11">IND2009</strain>
    </source>
</reference>
<dbReference type="GO" id="GO:0016567">
    <property type="term" value="P:protein ubiquitination"/>
    <property type="evidence" value="ECO:0007669"/>
    <property type="project" value="InterPro"/>
</dbReference>
<organism evidence="10 11">
    <name type="scientific">Paragonimus westermani</name>
    <dbReference type="NCBI Taxonomy" id="34504"/>
    <lineage>
        <taxon>Eukaryota</taxon>
        <taxon>Metazoa</taxon>
        <taxon>Spiralia</taxon>
        <taxon>Lophotrochozoa</taxon>
        <taxon>Platyhelminthes</taxon>
        <taxon>Trematoda</taxon>
        <taxon>Digenea</taxon>
        <taxon>Plagiorchiida</taxon>
        <taxon>Troglotremata</taxon>
        <taxon>Troglotrematidae</taxon>
        <taxon>Paragonimus</taxon>
    </lineage>
</organism>
<proteinExistence type="predicted"/>
<sequence length="70" mass="7847">MDDVLIHDIPANIRLEADVALVSGEVKFRYTPTSCGPNSYGKGKFGFIDRRALLNRQTEAINEYLSEDNT</sequence>
<keyword evidence="5" id="KW-0597">Phosphoprotein</keyword>
<evidence type="ECO:0000256" key="9">
    <source>
        <dbReference type="ARBA" id="ARBA00023306"/>
    </source>
</evidence>
<accession>A0A5J4NEC9</accession>
<keyword evidence="7" id="KW-0007">Acetylation</keyword>
<evidence type="ECO:0000313" key="11">
    <source>
        <dbReference type="Proteomes" id="UP000324629"/>
    </source>
</evidence>
<name>A0A5J4NEC9_9TREM</name>
<keyword evidence="8" id="KW-0539">Nucleus</keyword>
<dbReference type="EMBL" id="QNGE01003630">
    <property type="protein sequence ID" value="KAA3673803.1"/>
    <property type="molecule type" value="Genomic_DNA"/>
</dbReference>
<evidence type="ECO:0000256" key="1">
    <source>
        <dbReference type="ARBA" id="ARBA00002646"/>
    </source>
</evidence>
<keyword evidence="11" id="KW-1185">Reference proteome</keyword>
<protein>
    <recommendedName>
        <fullName evidence="4">PEST proteolytic signal-containing nuclear protein</fullName>
    </recommendedName>
</protein>
<evidence type="ECO:0000256" key="6">
    <source>
        <dbReference type="ARBA" id="ARBA00022843"/>
    </source>
</evidence>